<feature type="region of interest" description="Disordered" evidence="7">
    <location>
        <begin position="415"/>
        <end position="444"/>
    </location>
</feature>
<evidence type="ECO:0000256" key="2">
    <source>
        <dbReference type="ARBA" id="ARBA00023125"/>
    </source>
</evidence>
<dbReference type="InterPro" id="IPR009057">
    <property type="entry name" value="Homeodomain-like_sf"/>
</dbReference>
<dbReference type="Pfam" id="PF00046">
    <property type="entry name" value="Homeodomain"/>
    <property type="match status" value="1"/>
</dbReference>
<keyword evidence="10" id="KW-1185">Reference proteome</keyword>
<gene>
    <name evidence="9" type="ORF">CLUMA_CG008016</name>
</gene>
<keyword evidence="4 5" id="KW-0539">Nucleus</keyword>
<dbReference type="AlphaFoldDB" id="A0A1J1I2E4"/>
<comment type="subcellular location">
    <subcellularLocation>
        <location evidence="1 5 6">Nucleus</location>
    </subcellularLocation>
</comment>
<keyword evidence="3 5" id="KW-0371">Homeobox</keyword>
<dbReference type="GO" id="GO:0030154">
    <property type="term" value="P:cell differentiation"/>
    <property type="evidence" value="ECO:0007669"/>
    <property type="project" value="TreeGrafter"/>
</dbReference>
<feature type="DNA-binding region" description="Homeobox" evidence="5">
    <location>
        <begin position="307"/>
        <end position="366"/>
    </location>
</feature>
<dbReference type="InterPro" id="IPR050394">
    <property type="entry name" value="Homeobox_NK-like"/>
</dbReference>
<sequence length="514" mass="58360">MLELSDYDENEEAHKSSNVECVEVNNGIKMANKRSKSLEKEEVDDVKRTSSELLKRPDTAPPLLPDFVKKVNKKIDEHSSKSKFSVENHIKSKTEMIVTKPNESVPIACNKREMISALTWHEHVYRKPPKMPTPFSIVDILWGNEKKTISPQTDQNSDSNNNSSRSYQNVEPSTLQQLLNLNIKTPSPRSFEHTNNQLIHNGISKRGLSLSETSEDESVASDQPLNLCVIKSRDSSPGADRSSGKTKKDLSAKSILKRKRSIEVTSDSYLSNDSMSYKDTANGKEIDDDESINEDGYDEQSPDGKRKKKARTTFTGRQIFELEKQFEVKKYLSSSERSEMAKLLNVTETQVKIWFQNRRTKWKKQENVTHLDLSEHKQNGSSKSSTNQDFQTETSPLVNKTGKSVAAELSAKITAKQNSRLKQQHNGTKVNKHMEPPKLKPHGIPQKINNSFSNNIKQVHEMQVQFVDKNSVMKNSYHNFHDVESRLAASKISINDFKNKSSAPVALNLKRNYL</sequence>
<feature type="region of interest" description="Disordered" evidence="7">
    <location>
        <begin position="209"/>
        <end position="252"/>
    </location>
</feature>
<dbReference type="InterPro" id="IPR020479">
    <property type="entry name" value="HD_metazoa"/>
</dbReference>
<dbReference type="Gene3D" id="1.10.10.60">
    <property type="entry name" value="Homeodomain-like"/>
    <property type="match status" value="1"/>
</dbReference>
<feature type="compositionally biased region" description="Basic and acidic residues" evidence="7">
    <location>
        <begin position="36"/>
        <end position="58"/>
    </location>
</feature>
<keyword evidence="2 5" id="KW-0238">DNA-binding</keyword>
<feature type="domain" description="Homeobox" evidence="8">
    <location>
        <begin position="305"/>
        <end position="365"/>
    </location>
</feature>
<evidence type="ECO:0000256" key="7">
    <source>
        <dbReference type="SAM" id="MobiDB-lite"/>
    </source>
</evidence>
<dbReference type="STRING" id="568069.A0A1J1I2E4"/>
<dbReference type="GO" id="GO:0000978">
    <property type="term" value="F:RNA polymerase II cis-regulatory region sequence-specific DNA binding"/>
    <property type="evidence" value="ECO:0007669"/>
    <property type="project" value="TreeGrafter"/>
</dbReference>
<feature type="compositionally biased region" description="Acidic residues" evidence="7">
    <location>
        <begin position="286"/>
        <end position="301"/>
    </location>
</feature>
<proteinExistence type="predicted"/>
<dbReference type="GO" id="GO:0005634">
    <property type="term" value="C:nucleus"/>
    <property type="evidence" value="ECO:0007669"/>
    <property type="project" value="UniProtKB-SubCell"/>
</dbReference>
<dbReference type="CDD" id="cd00086">
    <property type="entry name" value="homeodomain"/>
    <property type="match status" value="1"/>
</dbReference>
<name>A0A1J1I2E4_9DIPT</name>
<evidence type="ECO:0000256" key="1">
    <source>
        <dbReference type="ARBA" id="ARBA00004123"/>
    </source>
</evidence>
<feature type="compositionally biased region" description="Basic and acidic residues" evidence="7">
    <location>
        <begin position="366"/>
        <end position="378"/>
    </location>
</feature>
<dbReference type="SUPFAM" id="SSF46689">
    <property type="entry name" value="Homeodomain-like"/>
    <property type="match status" value="1"/>
</dbReference>
<feature type="compositionally biased region" description="Basic and acidic residues" evidence="7">
    <location>
        <begin position="242"/>
        <end position="251"/>
    </location>
</feature>
<dbReference type="Proteomes" id="UP000183832">
    <property type="component" value="Unassembled WGS sequence"/>
</dbReference>
<feature type="region of interest" description="Disordered" evidence="7">
    <location>
        <begin position="271"/>
        <end position="310"/>
    </location>
</feature>
<dbReference type="PROSITE" id="PS00027">
    <property type="entry name" value="HOMEOBOX_1"/>
    <property type="match status" value="1"/>
</dbReference>
<evidence type="ECO:0000256" key="5">
    <source>
        <dbReference type="PROSITE-ProRule" id="PRU00108"/>
    </source>
</evidence>
<accession>A0A1J1I2E4</accession>
<reference evidence="9 10" key="1">
    <citation type="submission" date="2015-04" db="EMBL/GenBank/DDBJ databases">
        <authorList>
            <person name="Syromyatnikov M.Y."/>
            <person name="Popov V.N."/>
        </authorList>
    </citation>
    <scope>NUCLEOTIDE SEQUENCE [LARGE SCALE GENOMIC DNA]</scope>
</reference>
<dbReference type="InterPro" id="IPR001356">
    <property type="entry name" value="HD"/>
</dbReference>
<dbReference type="PANTHER" id="PTHR24340">
    <property type="entry name" value="HOMEOBOX PROTEIN NKX"/>
    <property type="match status" value="1"/>
</dbReference>
<organism evidence="9 10">
    <name type="scientific">Clunio marinus</name>
    <dbReference type="NCBI Taxonomy" id="568069"/>
    <lineage>
        <taxon>Eukaryota</taxon>
        <taxon>Metazoa</taxon>
        <taxon>Ecdysozoa</taxon>
        <taxon>Arthropoda</taxon>
        <taxon>Hexapoda</taxon>
        <taxon>Insecta</taxon>
        <taxon>Pterygota</taxon>
        <taxon>Neoptera</taxon>
        <taxon>Endopterygota</taxon>
        <taxon>Diptera</taxon>
        <taxon>Nematocera</taxon>
        <taxon>Chironomoidea</taxon>
        <taxon>Chironomidae</taxon>
        <taxon>Clunio</taxon>
    </lineage>
</organism>
<evidence type="ECO:0000256" key="4">
    <source>
        <dbReference type="ARBA" id="ARBA00023242"/>
    </source>
</evidence>
<dbReference type="SMART" id="SM00389">
    <property type="entry name" value="HOX"/>
    <property type="match status" value="1"/>
</dbReference>
<dbReference type="FunFam" id="1.10.10.60:FF:000440">
    <property type="entry name" value="NK7.1, isoform A"/>
    <property type="match status" value="1"/>
</dbReference>
<feature type="compositionally biased region" description="Polar residues" evidence="7">
    <location>
        <begin position="415"/>
        <end position="429"/>
    </location>
</feature>
<protein>
    <submittedName>
        <fullName evidence="9">CLUMA_CG008016, isoform A</fullName>
    </submittedName>
</protein>
<feature type="region of interest" description="Disordered" evidence="7">
    <location>
        <begin position="148"/>
        <end position="171"/>
    </location>
</feature>
<evidence type="ECO:0000313" key="9">
    <source>
        <dbReference type="EMBL" id="CRK94511.1"/>
    </source>
</evidence>
<dbReference type="OrthoDB" id="6159439at2759"/>
<dbReference type="PROSITE" id="PS50071">
    <property type="entry name" value="HOMEOBOX_2"/>
    <property type="match status" value="1"/>
</dbReference>
<evidence type="ECO:0000256" key="6">
    <source>
        <dbReference type="RuleBase" id="RU000682"/>
    </source>
</evidence>
<feature type="region of interest" description="Disordered" evidence="7">
    <location>
        <begin position="33"/>
        <end position="62"/>
    </location>
</feature>
<dbReference type="PANTHER" id="PTHR24340:SF70">
    <property type="entry name" value="NK7.1, ISOFORM A"/>
    <property type="match status" value="1"/>
</dbReference>
<feature type="region of interest" description="Disordered" evidence="7">
    <location>
        <begin position="366"/>
        <end position="397"/>
    </location>
</feature>
<dbReference type="PRINTS" id="PR00024">
    <property type="entry name" value="HOMEOBOX"/>
</dbReference>
<evidence type="ECO:0000313" key="10">
    <source>
        <dbReference type="Proteomes" id="UP000183832"/>
    </source>
</evidence>
<evidence type="ECO:0000259" key="8">
    <source>
        <dbReference type="PROSITE" id="PS50071"/>
    </source>
</evidence>
<evidence type="ECO:0000256" key="3">
    <source>
        <dbReference type="ARBA" id="ARBA00023155"/>
    </source>
</evidence>
<dbReference type="InterPro" id="IPR017970">
    <property type="entry name" value="Homeobox_CS"/>
</dbReference>
<feature type="compositionally biased region" description="Low complexity" evidence="7">
    <location>
        <begin position="154"/>
        <end position="169"/>
    </location>
</feature>
<dbReference type="GO" id="GO:0000981">
    <property type="term" value="F:DNA-binding transcription factor activity, RNA polymerase II-specific"/>
    <property type="evidence" value="ECO:0007669"/>
    <property type="project" value="InterPro"/>
</dbReference>
<dbReference type="EMBL" id="CVRI01000039">
    <property type="protein sequence ID" value="CRK94511.1"/>
    <property type="molecule type" value="Genomic_DNA"/>
</dbReference>
<feature type="compositionally biased region" description="Polar residues" evidence="7">
    <location>
        <begin position="379"/>
        <end position="397"/>
    </location>
</feature>